<dbReference type="SMART" id="SM00065">
    <property type="entry name" value="GAF"/>
    <property type="match status" value="1"/>
</dbReference>
<sequence length="169" mass="18722">MCMTDYVSLKYEIEAYFETESNPLIVLANSAAVLNEYLDDINWVGFYLANNAKEILTLGPFQGKVACTRIEKGKGVCGTAWLTEQVQRVDNVHEFDGHIACDSQSQSEIVLPLMIETSSGVKCIGVLDIDSPSLARFAIEDEKRLTEIAEVICIALSRTKIENLLSILD</sequence>
<dbReference type="AlphaFoldDB" id="A0A1I0C916"/>
<dbReference type="PANTHER" id="PTHR21021:SF15">
    <property type="entry name" value="FREE METHIONINE-R-SULFOXIDE REDUCTASE"/>
    <property type="match status" value="1"/>
</dbReference>
<evidence type="ECO:0000259" key="2">
    <source>
        <dbReference type="SMART" id="SM00065"/>
    </source>
</evidence>
<dbReference type="Pfam" id="PF01590">
    <property type="entry name" value="GAF"/>
    <property type="match status" value="1"/>
</dbReference>
<accession>A0A1I0C916</accession>
<dbReference type="GO" id="GO:0033745">
    <property type="term" value="F:L-methionine-(R)-S-oxide reductase activity"/>
    <property type="evidence" value="ECO:0007669"/>
    <property type="project" value="TreeGrafter"/>
</dbReference>
<dbReference type="Gene3D" id="3.30.450.40">
    <property type="match status" value="1"/>
</dbReference>
<gene>
    <name evidence="3" type="ORF">SAMN02583745_01499</name>
</gene>
<evidence type="ECO:0000256" key="1">
    <source>
        <dbReference type="ARBA" id="ARBA00038454"/>
    </source>
</evidence>
<evidence type="ECO:0000313" key="4">
    <source>
        <dbReference type="Proteomes" id="UP000242642"/>
    </source>
</evidence>
<organism evidence="3 4">
    <name type="scientific">Thorsellia anophelis DSM 18579</name>
    <dbReference type="NCBI Taxonomy" id="1123402"/>
    <lineage>
        <taxon>Bacteria</taxon>
        <taxon>Pseudomonadati</taxon>
        <taxon>Pseudomonadota</taxon>
        <taxon>Gammaproteobacteria</taxon>
        <taxon>Enterobacterales</taxon>
        <taxon>Thorselliaceae</taxon>
        <taxon>Thorsellia</taxon>
    </lineage>
</organism>
<dbReference type="GO" id="GO:0005829">
    <property type="term" value="C:cytosol"/>
    <property type="evidence" value="ECO:0007669"/>
    <property type="project" value="TreeGrafter"/>
</dbReference>
<keyword evidence="4" id="KW-1185">Reference proteome</keyword>
<reference evidence="4" key="1">
    <citation type="submission" date="2016-10" db="EMBL/GenBank/DDBJ databases">
        <authorList>
            <person name="Varghese N."/>
            <person name="Submissions S."/>
        </authorList>
    </citation>
    <scope>NUCLEOTIDE SEQUENCE [LARGE SCALE GENOMIC DNA]</scope>
    <source>
        <strain evidence="4">DSM 18579</strain>
    </source>
</reference>
<dbReference type="EMBL" id="FOHV01000010">
    <property type="protein sequence ID" value="SET15338.1"/>
    <property type="molecule type" value="Genomic_DNA"/>
</dbReference>
<feature type="domain" description="GAF" evidence="2">
    <location>
        <begin position="8"/>
        <end position="166"/>
    </location>
</feature>
<dbReference type="STRING" id="1123402.SAMN02583745_01499"/>
<dbReference type="FunFam" id="3.30.450.40:FF:000008">
    <property type="entry name" value="GAF domain-containing proteins"/>
    <property type="match status" value="1"/>
</dbReference>
<dbReference type="Proteomes" id="UP000242642">
    <property type="component" value="Unassembled WGS sequence"/>
</dbReference>
<name>A0A1I0C916_9GAMM</name>
<protein>
    <submittedName>
        <fullName evidence="3">GAF domain-containing protein</fullName>
    </submittedName>
</protein>
<proteinExistence type="inferred from homology"/>
<evidence type="ECO:0000313" key="3">
    <source>
        <dbReference type="EMBL" id="SET15338.1"/>
    </source>
</evidence>
<comment type="similarity">
    <text evidence="1">Belongs to the free Met sulfoxide reductase family.</text>
</comment>
<dbReference type="InterPro" id="IPR029016">
    <property type="entry name" value="GAF-like_dom_sf"/>
</dbReference>
<dbReference type="PANTHER" id="PTHR21021">
    <property type="entry name" value="GAF/PUTATIVE CYTOSKELETAL PROTEIN"/>
    <property type="match status" value="1"/>
</dbReference>
<dbReference type="InterPro" id="IPR003018">
    <property type="entry name" value="GAF"/>
</dbReference>
<dbReference type="SUPFAM" id="SSF55781">
    <property type="entry name" value="GAF domain-like"/>
    <property type="match status" value="1"/>
</dbReference>
<dbReference type="InterPro" id="IPR051330">
    <property type="entry name" value="Phosphatase_reg/MetRdx"/>
</dbReference>